<keyword evidence="1" id="KW-0732">Signal</keyword>
<name>A0A8C9XBP8_SANLU</name>
<reference evidence="2" key="1">
    <citation type="submission" date="2025-08" db="UniProtKB">
        <authorList>
            <consortium name="Ensembl"/>
        </authorList>
    </citation>
    <scope>IDENTIFICATION</scope>
</reference>
<evidence type="ECO:0000313" key="3">
    <source>
        <dbReference type="Proteomes" id="UP000694568"/>
    </source>
</evidence>
<organism evidence="2 3">
    <name type="scientific">Sander lucioperca</name>
    <name type="common">Pike-perch</name>
    <name type="synonym">Perca lucioperca</name>
    <dbReference type="NCBI Taxonomy" id="283035"/>
    <lineage>
        <taxon>Eukaryota</taxon>
        <taxon>Metazoa</taxon>
        <taxon>Chordata</taxon>
        <taxon>Craniata</taxon>
        <taxon>Vertebrata</taxon>
        <taxon>Euteleostomi</taxon>
        <taxon>Actinopterygii</taxon>
        <taxon>Neopterygii</taxon>
        <taxon>Teleostei</taxon>
        <taxon>Neoteleostei</taxon>
        <taxon>Acanthomorphata</taxon>
        <taxon>Eupercaria</taxon>
        <taxon>Perciformes</taxon>
        <taxon>Percoidei</taxon>
        <taxon>Percidae</taxon>
        <taxon>Luciopercinae</taxon>
        <taxon>Sander</taxon>
    </lineage>
</organism>
<accession>A0A8C9XBP8</accession>
<proteinExistence type="predicted"/>
<dbReference type="GeneTree" id="ENSGT00690000103873"/>
<feature type="chain" id="PRO_5034530113" evidence="1">
    <location>
        <begin position="23"/>
        <end position="164"/>
    </location>
</feature>
<protein>
    <submittedName>
        <fullName evidence="2">Uncharacterized protein</fullName>
    </submittedName>
</protein>
<sequence length="164" mass="18281">MFSFKMLLFALALTLLAVPAESWAPGSRRHSHSRGSTNFNYRNNLSGSSLRNLYNSPVRKAEVVRRPLRVWPLSRFAVGPISHSGVRVTLEDGSQWLIHKGNVNGADPQMSVTSADNMSSKWKTMETKEFNGRKSVADFVKAGGDTYDVRRANCHHATDAMMNL</sequence>
<reference evidence="2" key="2">
    <citation type="submission" date="2025-09" db="UniProtKB">
        <authorList>
            <consortium name="Ensembl"/>
        </authorList>
    </citation>
    <scope>IDENTIFICATION</scope>
</reference>
<evidence type="ECO:0000256" key="1">
    <source>
        <dbReference type="SAM" id="SignalP"/>
    </source>
</evidence>
<keyword evidence="3" id="KW-1185">Reference proteome</keyword>
<dbReference type="Ensembl" id="ENSSLUT00000009049.1">
    <property type="protein sequence ID" value="ENSSLUP00000008765.1"/>
    <property type="gene ID" value="ENSSLUG00000004139.1"/>
</dbReference>
<dbReference type="Proteomes" id="UP000694568">
    <property type="component" value="Unplaced"/>
</dbReference>
<dbReference type="AlphaFoldDB" id="A0A8C9XBP8"/>
<evidence type="ECO:0000313" key="2">
    <source>
        <dbReference type="Ensembl" id="ENSSLUP00000008765.1"/>
    </source>
</evidence>
<feature type="signal peptide" evidence="1">
    <location>
        <begin position="1"/>
        <end position="22"/>
    </location>
</feature>